<protein>
    <submittedName>
        <fullName evidence="2">Uncharacterized protein</fullName>
    </submittedName>
</protein>
<accession>A0AAE3LUL5</accession>
<comment type="caution">
    <text evidence="2">The sequence shown here is derived from an EMBL/GenBank/DDBJ whole genome shotgun (WGS) entry which is preliminary data.</text>
</comment>
<dbReference type="RefSeq" id="WP_263953540.1">
    <property type="nucleotide sequence ID" value="NZ_JAOYFC010000002.1"/>
</dbReference>
<reference evidence="2" key="1">
    <citation type="submission" date="2022-10" db="EMBL/GenBank/DDBJ databases">
        <authorList>
            <person name="Yue Y."/>
        </authorList>
    </citation>
    <scope>NUCLEOTIDE SEQUENCE</scope>
    <source>
        <strain evidence="2">Z654</strain>
    </source>
</reference>
<dbReference type="EMBL" id="JAOYFC010000002">
    <property type="protein sequence ID" value="MCV6824685.1"/>
    <property type="molecule type" value="Genomic_DNA"/>
</dbReference>
<feature type="region of interest" description="Disordered" evidence="1">
    <location>
        <begin position="170"/>
        <end position="191"/>
    </location>
</feature>
<proteinExistence type="predicted"/>
<evidence type="ECO:0000256" key="1">
    <source>
        <dbReference type="SAM" id="MobiDB-lite"/>
    </source>
</evidence>
<organism evidence="2 3">
    <name type="scientific">Halocynthiibacter halioticoli</name>
    <dbReference type="NCBI Taxonomy" id="2986804"/>
    <lineage>
        <taxon>Bacteria</taxon>
        <taxon>Pseudomonadati</taxon>
        <taxon>Pseudomonadota</taxon>
        <taxon>Alphaproteobacteria</taxon>
        <taxon>Rhodobacterales</taxon>
        <taxon>Paracoccaceae</taxon>
        <taxon>Halocynthiibacter</taxon>
    </lineage>
</organism>
<evidence type="ECO:0000313" key="3">
    <source>
        <dbReference type="Proteomes" id="UP001208041"/>
    </source>
</evidence>
<evidence type="ECO:0000313" key="2">
    <source>
        <dbReference type="EMBL" id="MCV6824685.1"/>
    </source>
</evidence>
<keyword evidence="3" id="KW-1185">Reference proteome</keyword>
<sequence>MKIASITPPQVNTRGAYQATSRDLPSQSFIVYQSIEFIAVSGVNYNEPFADGAALCLDDEYKLVKGCAPVEIEIGMTDQATFTISEKQSATGRKGQIFLDSKVTLMTSDADCVEALVLAEVNPANMMLENIFILPFAPLLDDKEYRLIEIHREVDVEDLIANTANSQARRARNAARKGAAPSGRLNEAPQNRSIDTVPNYVLASLRDIQSTSSFKN</sequence>
<dbReference type="AlphaFoldDB" id="A0AAE3LUL5"/>
<name>A0AAE3LUL5_9RHOB</name>
<gene>
    <name evidence="2" type="ORF">OH136_08965</name>
</gene>
<dbReference type="Proteomes" id="UP001208041">
    <property type="component" value="Unassembled WGS sequence"/>
</dbReference>